<dbReference type="AlphaFoldDB" id="A0A9P7VAG0"/>
<dbReference type="InterPro" id="IPR020471">
    <property type="entry name" value="AKR"/>
</dbReference>
<dbReference type="PANTHER" id="PTHR43827">
    <property type="entry name" value="2,5-DIKETO-D-GLUCONIC ACID REDUCTASE"/>
    <property type="match status" value="1"/>
</dbReference>
<dbReference type="GeneID" id="66113875"/>
<organism evidence="11 12">
    <name type="scientific">Scheffersomyces spartinae</name>
    <dbReference type="NCBI Taxonomy" id="45513"/>
    <lineage>
        <taxon>Eukaryota</taxon>
        <taxon>Fungi</taxon>
        <taxon>Dikarya</taxon>
        <taxon>Ascomycota</taxon>
        <taxon>Saccharomycotina</taxon>
        <taxon>Pichiomycetes</taxon>
        <taxon>Debaryomycetaceae</taxon>
        <taxon>Scheffersomyces</taxon>
    </lineage>
</organism>
<dbReference type="Pfam" id="PF00248">
    <property type="entry name" value="Aldo_ket_red"/>
    <property type="match status" value="1"/>
</dbReference>
<evidence type="ECO:0000256" key="6">
    <source>
        <dbReference type="ARBA" id="ARBA00081322"/>
    </source>
</evidence>
<evidence type="ECO:0000256" key="8">
    <source>
        <dbReference type="PIRSR" id="PIRSR000097-2"/>
    </source>
</evidence>
<protein>
    <recommendedName>
        <fullName evidence="5">2-dehydropantolactone reductase</fullName>
        <ecNumber evidence="4">1.1.1.358</ecNumber>
    </recommendedName>
    <alternativeName>
        <fullName evidence="5">2-dehydropantolactone reductase</fullName>
    </alternativeName>
    <alternativeName>
        <fullName evidence="6">Ketopantoyl-lactone reductase</fullName>
    </alternativeName>
</protein>
<name>A0A9P7VAG0_9ASCO</name>
<comment type="catalytic activity">
    <reaction evidence="2">
        <text>(R)-pantolactone + NADP(+) = 2-dehydropantolactone + NADPH + H(+)</text>
        <dbReference type="Rhea" id="RHEA:18981"/>
        <dbReference type="ChEBI" id="CHEBI:15378"/>
        <dbReference type="ChEBI" id="CHEBI:16719"/>
        <dbReference type="ChEBI" id="CHEBI:18395"/>
        <dbReference type="ChEBI" id="CHEBI:57783"/>
        <dbReference type="ChEBI" id="CHEBI:58349"/>
        <dbReference type="EC" id="1.1.1.358"/>
    </reaction>
</comment>
<dbReference type="RefSeq" id="XP_043049356.1">
    <property type="nucleotide sequence ID" value="XM_043191344.1"/>
</dbReference>
<dbReference type="CDD" id="cd19071">
    <property type="entry name" value="AKR_AKR1-5-like"/>
    <property type="match status" value="1"/>
</dbReference>
<dbReference type="GO" id="GO:0047011">
    <property type="term" value="F:2-dehydropantolactone reductase (A-specific) activity"/>
    <property type="evidence" value="ECO:0007669"/>
    <property type="project" value="UniProtKB-ARBA"/>
</dbReference>
<dbReference type="EC" id="1.1.1.358" evidence="4"/>
<evidence type="ECO:0000256" key="7">
    <source>
        <dbReference type="PIRSR" id="PIRSR000097-1"/>
    </source>
</evidence>
<feature type="site" description="Lowers pKa of active site Tyr" evidence="9">
    <location>
        <position position="82"/>
    </location>
</feature>
<dbReference type="PIRSF" id="PIRSF000097">
    <property type="entry name" value="AKR"/>
    <property type="match status" value="1"/>
</dbReference>
<dbReference type="Proteomes" id="UP000790833">
    <property type="component" value="Unassembled WGS sequence"/>
</dbReference>
<dbReference type="SUPFAM" id="SSF51430">
    <property type="entry name" value="NAD(P)-linked oxidoreductase"/>
    <property type="match status" value="1"/>
</dbReference>
<dbReference type="PROSITE" id="PS00798">
    <property type="entry name" value="ALDOKETO_REDUCTASE_1"/>
    <property type="match status" value="1"/>
</dbReference>
<feature type="active site" description="Proton donor" evidence="7">
    <location>
        <position position="51"/>
    </location>
</feature>
<accession>A0A9P7VAG0</accession>
<feature type="domain" description="NADP-dependent oxidoreductase" evidence="10">
    <location>
        <begin position="28"/>
        <end position="267"/>
    </location>
</feature>
<dbReference type="EMBL" id="JAHMUF010000010">
    <property type="protein sequence ID" value="KAG7193808.1"/>
    <property type="molecule type" value="Genomic_DNA"/>
</dbReference>
<dbReference type="Gene3D" id="3.20.20.100">
    <property type="entry name" value="NADP-dependent oxidoreductase domain"/>
    <property type="match status" value="1"/>
</dbReference>
<feature type="binding site" evidence="8">
    <location>
        <position position="116"/>
    </location>
    <ligand>
        <name>substrate</name>
    </ligand>
</feature>
<dbReference type="GO" id="GO:0042180">
    <property type="term" value="P:ketone metabolic process"/>
    <property type="evidence" value="ECO:0007669"/>
    <property type="project" value="UniProtKB-ARBA"/>
</dbReference>
<reference evidence="11" key="1">
    <citation type="submission" date="2021-03" db="EMBL/GenBank/DDBJ databases">
        <authorList>
            <person name="Palmer J.M."/>
        </authorList>
    </citation>
    <scope>NUCLEOTIDE SEQUENCE</scope>
    <source>
        <strain evidence="11">ARV_011</strain>
    </source>
</reference>
<comment type="caution">
    <text evidence="11">The sequence shown here is derived from an EMBL/GenBank/DDBJ whole genome shotgun (WGS) entry which is preliminary data.</text>
</comment>
<dbReference type="PRINTS" id="PR00069">
    <property type="entry name" value="ALDKETRDTASE"/>
</dbReference>
<evidence type="ECO:0000313" key="12">
    <source>
        <dbReference type="Proteomes" id="UP000790833"/>
    </source>
</evidence>
<evidence type="ECO:0000256" key="4">
    <source>
        <dbReference type="ARBA" id="ARBA00066965"/>
    </source>
</evidence>
<sequence length="284" mass="32879">MPAIPSVTLNNGTKIPILGLGCYLLGRNTTSEIVYNAIKLGYRHFDTAQMYGNEREVGQGIMKWINENPQANKRSDIYYTTKLLGENQGYDSAKRAIRTSFQKVNQLEYIDLFLIHDPMTNKDKRLGAWKALQEAVEEGLIKSIGISSYGIRHMKELLEWDGLTIKPVVNQIELNPWLTRKEIVQYCKDHSIYLETFSPLTKGFKFNDHQLQALATKYNKSPAQILIKWNLQNDYIVIPKSSNLQRQLDNMNVFDFAISDEDMKMITHDEAYEYFDWDPTDYMG</sequence>
<dbReference type="InterPro" id="IPR023210">
    <property type="entry name" value="NADP_OxRdtase_dom"/>
</dbReference>
<dbReference type="PANTHER" id="PTHR43827:SF13">
    <property type="entry name" value="ALDO_KETO REDUCTASE FAMILY PROTEIN"/>
    <property type="match status" value="1"/>
</dbReference>
<evidence type="ECO:0000259" key="10">
    <source>
        <dbReference type="Pfam" id="PF00248"/>
    </source>
</evidence>
<evidence type="ECO:0000256" key="5">
    <source>
        <dbReference type="ARBA" id="ARBA00079693"/>
    </source>
</evidence>
<dbReference type="InterPro" id="IPR036812">
    <property type="entry name" value="NAD(P)_OxRdtase_dom_sf"/>
</dbReference>
<gene>
    <name evidence="11" type="ORF">KQ657_000501</name>
</gene>
<evidence type="ECO:0000256" key="1">
    <source>
        <dbReference type="ARBA" id="ARBA00023002"/>
    </source>
</evidence>
<evidence type="ECO:0000256" key="3">
    <source>
        <dbReference type="ARBA" id="ARBA00051098"/>
    </source>
</evidence>
<evidence type="ECO:0000313" key="11">
    <source>
        <dbReference type="EMBL" id="KAG7193808.1"/>
    </source>
</evidence>
<dbReference type="FunFam" id="3.20.20.100:FF:000002">
    <property type="entry name" value="2,5-diketo-D-gluconic acid reductase A"/>
    <property type="match status" value="1"/>
</dbReference>
<evidence type="ECO:0000256" key="2">
    <source>
        <dbReference type="ARBA" id="ARBA00050878"/>
    </source>
</evidence>
<dbReference type="InterPro" id="IPR018170">
    <property type="entry name" value="Aldo/ket_reductase_CS"/>
</dbReference>
<keyword evidence="12" id="KW-1185">Reference proteome</keyword>
<dbReference type="OrthoDB" id="416253at2759"/>
<evidence type="ECO:0000256" key="9">
    <source>
        <dbReference type="PIRSR" id="PIRSR000097-3"/>
    </source>
</evidence>
<keyword evidence="1" id="KW-0560">Oxidoreductase</keyword>
<comment type="catalytic activity">
    <reaction evidence="3">
        <text>isatin + NADPH + H(+) = 3-hydroxyindolin-2-one + NADP(+)</text>
        <dbReference type="Rhea" id="RHEA:68608"/>
        <dbReference type="ChEBI" id="CHEBI:15378"/>
        <dbReference type="ChEBI" id="CHEBI:27539"/>
        <dbReference type="ChEBI" id="CHEBI:28536"/>
        <dbReference type="ChEBI" id="CHEBI:57783"/>
        <dbReference type="ChEBI" id="CHEBI:58349"/>
    </reaction>
</comment>
<proteinExistence type="predicted"/>